<dbReference type="Pfam" id="PF01416">
    <property type="entry name" value="PseudoU_synth_1"/>
    <property type="match status" value="2"/>
</dbReference>
<gene>
    <name evidence="4 9" type="primary">truA</name>
    <name evidence="9" type="ORF">H9734_04940</name>
</gene>
<proteinExistence type="inferred from homology"/>
<dbReference type="CDD" id="cd02570">
    <property type="entry name" value="PseudoU_synth_EcTruA"/>
    <property type="match status" value="1"/>
</dbReference>
<organism evidence="9 10">
    <name type="scientific">Candidatus Fusicatenibacter merdavium</name>
    <dbReference type="NCBI Taxonomy" id="2838600"/>
    <lineage>
        <taxon>Bacteria</taxon>
        <taxon>Bacillati</taxon>
        <taxon>Bacillota</taxon>
        <taxon>Clostridia</taxon>
        <taxon>Lachnospirales</taxon>
        <taxon>Lachnospiraceae</taxon>
        <taxon>Fusicatenibacter</taxon>
    </lineage>
</organism>
<evidence type="ECO:0000313" key="9">
    <source>
        <dbReference type="EMBL" id="HIX76928.1"/>
    </source>
</evidence>
<feature type="binding site" evidence="4 6">
    <location>
        <position position="110"/>
    </location>
    <ligand>
        <name>substrate</name>
    </ligand>
</feature>
<dbReference type="InterPro" id="IPR020103">
    <property type="entry name" value="PsdUridine_synth_cat_dom_sf"/>
</dbReference>
<sequence>MNYKLVLQYDGTRYDGWQKQGNTSQTIQGKLEQVLSRLTGEEVEVHGAGRTDAGVHAKGQTANVRLAGVYDAEELKNLMNHYLPEDIEVREAVPVPERFHSRLNAVGKTYAYRLTVDGGKHVFERRFLYLYGKPLHTKAMKRAAEYFVGTHDFRSFCANRRMKKSTVRTIKSITFQETDGILTISFTGDGFLYHMIRILVGTLLEVGEGKRSPDSMEEVLKACNRQAAGPLAPAEGLTLEEVFYQRS</sequence>
<evidence type="ECO:0000256" key="2">
    <source>
        <dbReference type="ARBA" id="ARBA00022694"/>
    </source>
</evidence>
<comment type="subunit">
    <text evidence="4">Homodimer.</text>
</comment>
<evidence type="ECO:0000259" key="8">
    <source>
        <dbReference type="Pfam" id="PF01416"/>
    </source>
</evidence>
<evidence type="ECO:0000256" key="4">
    <source>
        <dbReference type="HAMAP-Rule" id="MF_00171"/>
    </source>
</evidence>
<dbReference type="InterPro" id="IPR020095">
    <property type="entry name" value="PsdUridine_synth_TruA_C"/>
</dbReference>
<evidence type="ECO:0000256" key="6">
    <source>
        <dbReference type="PIRSR" id="PIRSR001430-2"/>
    </source>
</evidence>
<dbReference type="EC" id="5.4.99.12" evidence="4"/>
<evidence type="ECO:0000313" key="10">
    <source>
        <dbReference type="Proteomes" id="UP000886890"/>
    </source>
</evidence>
<comment type="caution">
    <text evidence="9">The sequence shown here is derived from an EMBL/GenBank/DDBJ whole genome shotgun (WGS) entry which is preliminary data.</text>
</comment>
<dbReference type="InterPro" id="IPR020097">
    <property type="entry name" value="PsdUridine_synth_TruA_a/b_dom"/>
</dbReference>
<reference evidence="9" key="2">
    <citation type="submission" date="2021-04" db="EMBL/GenBank/DDBJ databases">
        <authorList>
            <person name="Gilroy R."/>
        </authorList>
    </citation>
    <scope>NUCLEOTIDE SEQUENCE</scope>
    <source>
        <strain evidence="9">CHK183-1962</strain>
    </source>
</reference>
<dbReference type="PIRSF" id="PIRSF001430">
    <property type="entry name" value="tRNA_psdUrid_synth"/>
    <property type="match status" value="1"/>
</dbReference>
<evidence type="ECO:0000256" key="7">
    <source>
        <dbReference type="RuleBase" id="RU003792"/>
    </source>
</evidence>
<reference evidence="9" key="1">
    <citation type="journal article" date="2021" name="PeerJ">
        <title>Extensive microbial diversity within the chicken gut microbiome revealed by metagenomics and culture.</title>
        <authorList>
            <person name="Gilroy R."/>
            <person name="Ravi A."/>
            <person name="Getino M."/>
            <person name="Pursley I."/>
            <person name="Horton D.L."/>
            <person name="Alikhan N.F."/>
            <person name="Baker D."/>
            <person name="Gharbi K."/>
            <person name="Hall N."/>
            <person name="Watson M."/>
            <person name="Adriaenssens E.M."/>
            <person name="Foster-Nyarko E."/>
            <person name="Jarju S."/>
            <person name="Secka A."/>
            <person name="Antonio M."/>
            <person name="Oren A."/>
            <person name="Chaudhuri R.R."/>
            <person name="La Ragione R."/>
            <person name="Hildebrand F."/>
            <person name="Pallen M.J."/>
        </authorList>
    </citation>
    <scope>NUCLEOTIDE SEQUENCE</scope>
    <source>
        <strain evidence="9">CHK183-1962</strain>
    </source>
</reference>
<dbReference type="HAMAP" id="MF_00171">
    <property type="entry name" value="TruA"/>
    <property type="match status" value="1"/>
</dbReference>
<dbReference type="AlphaFoldDB" id="A0A9D1XCB9"/>
<keyword evidence="2 4" id="KW-0819">tRNA processing</keyword>
<dbReference type="PANTHER" id="PTHR11142">
    <property type="entry name" value="PSEUDOURIDYLATE SYNTHASE"/>
    <property type="match status" value="1"/>
</dbReference>
<dbReference type="SUPFAM" id="SSF55120">
    <property type="entry name" value="Pseudouridine synthase"/>
    <property type="match status" value="1"/>
</dbReference>
<dbReference type="InterPro" id="IPR001406">
    <property type="entry name" value="PsdUridine_synth_TruA"/>
</dbReference>
<dbReference type="PANTHER" id="PTHR11142:SF0">
    <property type="entry name" value="TRNA PSEUDOURIDINE SYNTHASE-LIKE 1"/>
    <property type="match status" value="1"/>
</dbReference>
<comment type="function">
    <text evidence="4">Formation of pseudouridine at positions 38, 39 and 40 in the anticodon stem and loop of transfer RNAs.</text>
</comment>
<dbReference type="NCBIfam" id="TIGR00071">
    <property type="entry name" value="hisT_truA"/>
    <property type="match status" value="1"/>
</dbReference>
<feature type="active site" description="Nucleophile" evidence="4 5">
    <location>
        <position position="52"/>
    </location>
</feature>
<comment type="caution">
    <text evidence="4">Lacks conserved residue(s) required for the propagation of feature annotation.</text>
</comment>
<dbReference type="GO" id="GO:0160147">
    <property type="term" value="F:tRNA pseudouridine(38-40) synthase activity"/>
    <property type="evidence" value="ECO:0007669"/>
    <property type="project" value="UniProtKB-EC"/>
</dbReference>
<name>A0A9D1XCB9_9FIRM</name>
<keyword evidence="3 4" id="KW-0413">Isomerase</keyword>
<dbReference type="GO" id="GO:0003723">
    <property type="term" value="F:RNA binding"/>
    <property type="evidence" value="ECO:0007669"/>
    <property type="project" value="InterPro"/>
</dbReference>
<comment type="similarity">
    <text evidence="1 4 7">Belongs to the tRNA pseudouridine synthase TruA family.</text>
</comment>
<dbReference type="Proteomes" id="UP000886890">
    <property type="component" value="Unassembled WGS sequence"/>
</dbReference>
<dbReference type="FunFam" id="3.30.70.580:FF:000001">
    <property type="entry name" value="tRNA pseudouridine synthase A"/>
    <property type="match status" value="1"/>
</dbReference>
<evidence type="ECO:0000256" key="3">
    <source>
        <dbReference type="ARBA" id="ARBA00023235"/>
    </source>
</evidence>
<accession>A0A9D1XCB9</accession>
<dbReference type="EMBL" id="DXEK01000081">
    <property type="protein sequence ID" value="HIX76928.1"/>
    <property type="molecule type" value="Genomic_DNA"/>
</dbReference>
<dbReference type="InterPro" id="IPR020094">
    <property type="entry name" value="TruA/RsuA/RluB/E/F_N"/>
</dbReference>
<protein>
    <recommendedName>
        <fullName evidence="4">tRNA pseudouridine synthase A</fullName>
        <ecNumber evidence="4">5.4.99.12</ecNumber>
    </recommendedName>
    <alternativeName>
        <fullName evidence="4">tRNA pseudouridine(38-40) synthase</fullName>
    </alternativeName>
    <alternativeName>
        <fullName evidence="4">tRNA pseudouridylate synthase I</fullName>
    </alternativeName>
    <alternativeName>
        <fullName evidence="4">tRNA-uridine isomerase I</fullName>
    </alternativeName>
</protein>
<evidence type="ECO:0000256" key="5">
    <source>
        <dbReference type="PIRSR" id="PIRSR001430-1"/>
    </source>
</evidence>
<dbReference type="GO" id="GO:0031119">
    <property type="term" value="P:tRNA pseudouridine synthesis"/>
    <property type="evidence" value="ECO:0007669"/>
    <property type="project" value="UniProtKB-UniRule"/>
</dbReference>
<comment type="catalytic activity">
    <reaction evidence="4 7">
        <text>uridine(38/39/40) in tRNA = pseudouridine(38/39/40) in tRNA</text>
        <dbReference type="Rhea" id="RHEA:22376"/>
        <dbReference type="Rhea" id="RHEA-COMP:10085"/>
        <dbReference type="Rhea" id="RHEA-COMP:10087"/>
        <dbReference type="ChEBI" id="CHEBI:65314"/>
        <dbReference type="ChEBI" id="CHEBI:65315"/>
        <dbReference type="EC" id="5.4.99.12"/>
    </reaction>
</comment>
<dbReference type="Gene3D" id="3.30.70.660">
    <property type="entry name" value="Pseudouridine synthase I, catalytic domain, C-terminal subdomain"/>
    <property type="match status" value="1"/>
</dbReference>
<evidence type="ECO:0000256" key="1">
    <source>
        <dbReference type="ARBA" id="ARBA00009375"/>
    </source>
</evidence>
<feature type="domain" description="Pseudouridine synthase I TruA alpha/beta" evidence="8">
    <location>
        <begin position="143"/>
        <end position="244"/>
    </location>
</feature>
<dbReference type="Gene3D" id="3.30.70.580">
    <property type="entry name" value="Pseudouridine synthase I, catalytic domain, N-terminal subdomain"/>
    <property type="match status" value="1"/>
</dbReference>
<feature type="domain" description="Pseudouridine synthase I TruA alpha/beta" evidence="8">
    <location>
        <begin position="8"/>
        <end position="102"/>
    </location>
</feature>